<gene>
    <name evidence="1" type="ORF">LMG3458_02471</name>
</gene>
<name>A0A6S7A1V3_9BURK</name>
<reference evidence="1 2" key="1">
    <citation type="submission" date="2020-04" db="EMBL/GenBank/DDBJ databases">
        <authorList>
            <person name="De Canck E."/>
        </authorList>
    </citation>
    <scope>NUCLEOTIDE SEQUENCE [LARGE SCALE GENOMIC DNA]</scope>
    <source>
        <strain evidence="1 2">LMG 3458</strain>
    </source>
</reference>
<protein>
    <submittedName>
        <fullName evidence="1">Uncharacterized protein</fullName>
    </submittedName>
</protein>
<evidence type="ECO:0000313" key="1">
    <source>
        <dbReference type="EMBL" id="CAB3697586.1"/>
    </source>
</evidence>
<accession>A0A6S7A1V3</accession>
<dbReference type="RefSeq" id="WP_175216424.1">
    <property type="nucleotide sequence ID" value="NZ_CADIJO010000007.1"/>
</dbReference>
<evidence type="ECO:0000313" key="2">
    <source>
        <dbReference type="Proteomes" id="UP000494111"/>
    </source>
</evidence>
<sequence length="90" mass="10153">MKKTAITAFSLAYAVGAAKHKQDGTQPPVVESQALRLVLAEECRKQINRVPVRNLAHPRHQRSLRGASARQFRIAQRYIARFWAEQGTSL</sequence>
<dbReference type="Proteomes" id="UP000494111">
    <property type="component" value="Unassembled WGS sequence"/>
</dbReference>
<organism evidence="1 2">
    <name type="scientific">Achromobacter deleyi</name>
    <dbReference type="NCBI Taxonomy" id="1353891"/>
    <lineage>
        <taxon>Bacteria</taxon>
        <taxon>Pseudomonadati</taxon>
        <taxon>Pseudomonadota</taxon>
        <taxon>Betaproteobacteria</taxon>
        <taxon>Burkholderiales</taxon>
        <taxon>Alcaligenaceae</taxon>
        <taxon>Achromobacter</taxon>
    </lineage>
</organism>
<dbReference type="EMBL" id="CADIJO010000007">
    <property type="protein sequence ID" value="CAB3697586.1"/>
    <property type="molecule type" value="Genomic_DNA"/>
</dbReference>
<dbReference type="AlphaFoldDB" id="A0A6S7A1V3"/>
<proteinExistence type="predicted"/>